<dbReference type="Ensembl" id="ENSBIXT00000048297.1">
    <property type="protein sequence ID" value="ENSBIXP00000018121.1"/>
    <property type="gene ID" value="ENSBIXG00000022008.1"/>
</dbReference>
<name>A0A4W2CXD7_BOBOX</name>
<keyword evidence="1" id="KW-0812">Transmembrane</keyword>
<organism evidence="2 3">
    <name type="scientific">Bos indicus x Bos taurus</name>
    <name type="common">Hybrid cattle</name>
    <dbReference type="NCBI Taxonomy" id="30522"/>
    <lineage>
        <taxon>Eukaryota</taxon>
        <taxon>Metazoa</taxon>
        <taxon>Chordata</taxon>
        <taxon>Craniata</taxon>
        <taxon>Vertebrata</taxon>
        <taxon>Euteleostomi</taxon>
        <taxon>Mammalia</taxon>
        <taxon>Eutheria</taxon>
        <taxon>Laurasiatheria</taxon>
        <taxon>Artiodactyla</taxon>
        <taxon>Ruminantia</taxon>
        <taxon>Pecora</taxon>
        <taxon>Bovidae</taxon>
        <taxon>Bovinae</taxon>
        <taxon>Bos</taxon>
    </lineage>
</organism>
<feature type="transmembrane region" description="Helical" evidence="1">
    <location>
        <begin position="6"/>
        <end position="28"/>
    </location>
</feature>
<reference evidence="2" key="2">
    <citation type="submission" date="2025-08" db="UniProtKB">
        <authorList>
            <consortium name="Ensembl"/>
        </authorList>
    </citation>
    <scope>IDENTIFICATION</scope>
</reference>
<dbReference type="AlphaFoldDB" id="A0A4W2CXD7"/>
<proteinExistence type="predicted"/>
<protein>
    <submittedName>
        <fullName evidence="2">Uncharacterized protein</fullName>
    </submittedName>
</protein>
<evidence type="ECO:0000313" key="2">
    <source>
        <dbReference type="Ensembl" id="ENSBIXP00000018121.1"/>
    </source>
</evidence>
<keyword evidence="1" id="KW-1133">Transmembrane helix</keyword>
<keyword evidence="1" id="KW-0472">Membrane</keyword>
<evidence type="ECO:0000256" key="1">
    <source>
        <dbReference type="SAM" id="Phobius"/>
    </source>
</evidence>
<keyword evidence="3" id="KW-1185">Reference proteome</keyword>
<dbReference type="STRING" id="30522.A0A4W2CXD7"/>
<evidence type="ECO:0000313" key="3">
    <source>
        <dbReference type="Proteomes" id="UP000314981"/>
    </source>
</evidence>
<accession>A0A4W2CXD7</accession>
<dbReference type="Proteomes" id="UP000314981">
    <property type="component" value="Chromosome 10"/>
</dbReference>
<reference evidence="2" key="3">
    <citation type="submission" date="2025-09" db="UniProtKB">
        <authorList>
            <consortium name="Ensembl"/>
        </authorList>
    </citation>
    <scope>IDENTIFICATION</scope>
</reference>
<reference evidence="2 3" key="1">
    <citation type="submission" date="2018-11" db="EMBL/GenBank/DDBJ databases">
        <title>Haplotype-resolved cattle genomes.</title>
        <authorList>
            <person name="Low W.Y."/>
            <person name="Tearle R."/>
            <person name="Bickhart D.M."/>
            <person name="Rosen B.D."/>
            <person name="Koren S."/>
            <person name="Rhie A."/>
            <person name="Hiendleder S."/>
            <person name="Phillippy A.M."/>
            <person name="Smith T.P.L."/>
            <person name="Williams J.L."/>
        </authorList>
    </citation>
    <scope>NUCLEOTIDE SEQUENCE [LARGE SCALE GENOMIC DNA]</scope>
</reference>
<sequence length="77" mass="9323">MRKYAYYKMVLATFWIWVLLDMFLLLYFSECNKCDGKKKRENFLLGMFKKKWTEGKVIRLPVRTRTIAGSLFSIDRD</sequence>